<dbReference type="PANTHER" id="PTHR45654:SF90">
    <property type="entry name" value="HOMEOBOX-LEUCINE ZIPPER PROTEIN ROC7-LIKE"/>
    <property type="match status" value="1"/>
</dbReference>
<sequence length="475" mass="54203">MHNQAENFSNDGSLSLLPVVDRCKSLGYFIEKLMPSLEFHDIDEGKDIEPSSMEVDMYEQQDEPSEQQLSDFQRLQFANNYCKAAYLEVMTLAKEAGTWIRAKPGLVIPDIPASEMVTIMMHVKNKWSKSMFPLVKHGEVYRVVECLQNLSKTDASIWGAIQVYAEIQLPTTLVPTRYFEFLRYGKEIMDGVHIIVDVTSHCFGDPYARYNSEKRPSGVIIREYGRKDCEIIWIENVEVEETRETMYSSIINSNLAYNADRWISTLLWKLKRDRSCFPGLKIDVHPRAGSFLLALTQAMKRFFMECVSQHPDEVALTIATSDADPIRIMYNQTLTERIALVGVNSFRVQAKPLSVFHFLTKMDLQLAFRASANSEIDEVHEEPEQLFTFASDDKSNIISLHKRNTEQRGENKMEDEAEIYDGIRAQFPLTFGKQQKSQTSLEAVHNATRRSTASKNSDNKTDEALPSVSSSSNIV</sequence>
<dbReference type="Pfam" id="PF01852">
    <property type="entry name" value="START"/>
    <property type="match status" value="1"/>
</dbReference>
<dbReference type="PANTHER" id="PTHR45654">
    <property type="entry name" value="HOMEOBOX-LEUCINE ZIPPER PROTEIN MERISTEM L1"/>
    <property type="match status" value="1"/>
</dbReference>
<comment type="caution">
    <text evidence="1">The sequence shown here is derived from an EMBL/GenBank/DDBJ whole genome shotgun (WGS) entry which is preliminary data.</text>
</comment>
<evidence type="ECO:0000313" key="1">
    <source>
        <dbReference type="EMBL" id="KAK8506147.1"/>
    </source>
</evidence>
<name>A0ABR2BG40_9ROSI</name>
<protein>
    <submittedName>
        <fullName evidence="1">Uncharacterized protein</fullName>
    </submittedName>
</protein>
<dbReference type="SUPFAM" id="SSF55961">
    <property type="entry name" value="Bet v1-like"/>
    <property type="match status" value="1"/>
</dbReference>
<keyword evidence="2" id="KW-1185">Reference proteome</keyword>
<dbReference type="Proteomes" id="UP001472677">
    <property type="component" value="Unassembled WGS sequence"/>
</dbReference>
<gene>
    <name evidence="1" type="ORF">V6N12_074197</name>
</gene>
<evidence type="ECO:0000313" key="2">
    <source>
        <dbReference type="Proteomes" id="UP001472677"/>
    </source>
</evidence>
<proteinExistence type="predicted"/>
<reference evidence="1 2" key="1">
    <citation type="journal article" date="2024" name="G3 (Bethesda)">
        <title>Genome assembly of Hibiscus sabdariffa L. provides insights into metabolisms of medicinal natural products.</title>
        <authorList>
            <person name="Kim T."/>
        </authorList>
    </citation>
    <scope>NUCLEOTIDE SEQUENCE [LARGE SCALE GENOMIC DNA]</scope>
    <source>
        <strain evidence="1">TK-2024</strain>
        <tissue evidence="1">Old leaves</tissue>
    </source>
</reference>
<dbReference type="PROSITE" id="PS50848">
    <property type="entry name" value="START"/>
    <property type="match status" value="1"/>
</dbReference>
<accession>A0ABR2BG40</accession>
<organism evidence="1 2">
    <name type="scientific">Hibiscus sabdariffa</name>
    <name type="common">roselle</name>
    <dbReference type="NCBI Taxonomy" id="183260"/>
    <lineage>
        <taxon>Eukaryota</taxon>
        <taxon>Viridiplantae</taxon>
        <taxon>Streptophyta</taxon>
        <taxon>Embryophyta</taxon>
        <taxon>Tracheophyta</taxon>
        <taxon>Spermatophyta</taxon>
        <taxon>Magnoliopsida</taxon>
        <taxon>eudicotyledons</taxon>
        <taxon>Gunneridae</taxon>
        <taxon>Pentapetalae</taxon>
        <taxon>rosids</taxon>
        <taxon>malvids</taxon>
        <taxon>Malvales</taxon>
        <taxon>Malvaceae</taxon>
        <taxon>Malvoideae</taxon>
        <taxon>Hibiscus</taxon>
    </lineage>
</organism>
<dbReference type="EMBL" id="JBBPBM010000120">
    <property type="protein sequence ID" value="KAK8506147.1"/>
    <property type="molecule type" value="Genomic_DNA"/>
</dbReference>
<dbReference type="InterPro" id="IPR042160">
    <property type="entry name" value="HD-Zip_IV"/>
</dbReference>
<dbReference type="InterPro" id="IPR002913">
    <property type="entry name" value="START_lipid-bd_dom"/>
</dbReference>